<evidence type="ECO:0008006" key="5">
    <source>
        <dbReference type="Google" id="ProtNLM"/>
    </source>
</evidence>
<dbReference type="AlphaFoldDB" id="A0A0D1ZNL4"/>
<dbReference type="GO" id="GO:0043161">
    <property type="term" value="P:proteasome-mediated ubiquitin-dependent protein catabolic process"/>
    <property type="evidence" value="ECO:0007669"/>
    <property type="project" value="TreeGrafter"/>
</dbReference>
<evidence type="ECO:0000313" key="3">
    <source>
        <dbReference type="EMBL" id="KIV88388.1"/>
    </source>
</evidence>
<dbReference type="OrthoDB" id="62at2759"/>
<dbReference type="GO" id="GO:0006623">
    <property type="term" value="P:protein targeting to vacuole"/>
    <property type="evidence" value="ECO:0007669"/>
    <property type="project" value="TreeGrafter"/>
</dbReference>
<dbReference type="STRING" id="212818.A0A0D1ZNL4"/>
<comment type="similarity">
    <text evidence="1">Belongs to the GID4/VID24 family.</text>
</comment>
<feature type="region of interest" description="Disordered" evidence="2">
    <location>
        <begin position="1"/>
        <end position="39"/>
    </location>
</feature>
<dbReference type="HOGENOM" id="CLU_028759_0_2_1"/>
<name>A0A0D1ZNL4_EXOME</name>
<dbReference type="GeneID" id="27325920"/>
<organism evidence="3 4">
    <name type="scientific">Exophiala mesophila</name>
    <name type="common">Black yeast-like fungus</name>
    <dbReference type="NCBI Taxonomy" id="212818"/>
    <lineage>
        <taxon>Eukaryota</taxon>
        <taxon>Fungi</taxon>
        <taxon>Dikarya</taxon>
        <taxon>Ascomycota</taxon>
        <taxon>Pezizomycotina</taxon>
        <taxon>Eurotiomycetes</taxon>
        <taxon>Chaetothyriomycetidae</taxon>
        <taxon>Chaetothyriales</taxon>
        <taxon>Herpotrichiellaceae</taxon>
        <taxon>Exophiala</taxon>
    </lineage>
</organism>
<protein>
    <recommendedName>
        <fullName evidence="5">Vesicle-mediated transport protein Vid24</fullName>
    </recommendedName>
</protein>
<dbReference type="PANTHER" id="PTHR14534:SF3">
    <property type="entry name" value="GID COMPLEX SUBUNIT 4 HOMOLOG"/>
    <property type="match status" value="1"/>
</dbReference>
<dbReference type="GO" id="GO:0045721">
    <property type="term" value="P:negative regulation of gluconeogenesis"/>
    <property type="evidence" value="ECO:0007669"/>
    <property type="project" value="TreeGrafter"/>
</dbReference>
<dbReference type="PANTHER" id="PTHR14534">
    <property type="entry name" value="VACUOLAR IMPORT AND DEGRADATION PROTEIN 24"/>
    <property type="match status" value="1"/>
</dbReference>
<dbReference type="Pfam" id="PF09783">
    <property type="entry name" value="Vac_ImportDeg"/>
    <property type="match status" value="1"/>
</dbReference>
<dbReference type="GO" id="GO:0034657">
    <property type="term" value="C:GID complex"/>
    <property type="evidence" value="ECO:0007669"/>
    <property type="project" value="TreeGrafter"/>
</dbReference>
<accession>A0A0D1ZNL4</accession>
<dbReference type="Proteomes" id="UP000054302">
    <property type="component" value="Unassembled WGS sequence"/>
</dbReference>
<proteinExistence type="inferred from homology"/>
<feature type="compositionally biased region" description="Low complexity" evidence="2">
    <location>
        <begin position="161"/>
        <end position="173"/>
    </location>
</feature>
<evidence type="ECO:0000313" key="4">
    <source>
        <dbReference type="Proteomes" id="UP000054302"/>
    </source>
</evidence>
<feature type="region of interest" description="Disordered" evidence="2">
    <location>
        <begin position="153"/>
        <end position="194"/>
    </location>
</feature>
<evidence type="ECO:0000256" key="2">
    <source>
        <dbReference type="SAM" id="MobiDB-lite"/>
    </source>
</evidence>
<dbReference type="OMA" id="HSKSERY"/>
<dbReference type="EMBL" id="KN847525">
    <property type="protein sequence ID" value="KIV88388.1"/>
    <property type="molecule type" value="Genomic_DNA"/>
</dbReference>
<dbReference type="GO" id="GO:0005773">
    <property type="term" value="C:vacuole"/>
    <property type="evidence" value="ECO:0007669"/>
    <property type="project" value="GOC"/>
</dbReference>
<dbReference type="VEuPathDB" id="FungiDB:PV10_08075"/>
<dbReference type="InterPro" id="IPR018618">
    <property type="entry name" value="GID4/10-like"/>
</dbReference>
<gene>
    <name evidence="3" type="ORF">PV10_08075</name>
</gene>
<sequence length="416" mass="46504">MPTHASNASDSAQPEASLIRPSASCPLPTPPSDDHGIAPLIDGIIQDEPCSNNEAPSVGVSGDNTAAGMSHLQEETMYMSLQSTHDTMRTNPRDQDLDLNLVGASSRDLADDLNNKSVEQEVLNSDVLNSRAEFYVPVTAGDQWRMEQGLRSDPVATADKSPTTSNSSSPASSVQDRKRGFCGTPSSPGLPRIDQELNWSADQGHENFSHRCLRPQYPSATFQPYSVFKGTQQSDRQTYNVEVTILTVDIEQASMSGYLQICGLTPDHPTLTTFFTGEIIGGPDQRYTFRTGDPSWGASDKTDLTHWARFPAWRPLSLQAKRNINFAYPTNHEDWWQQEHIFMRWKEHFLVPDYKLKSIQGASFEGFYYICFNQVEGRVSGIYFHSKSERYQQLELKHEGKQGVWGRGVCPAVEFR</sequence>
<feature type="compositionally biased region" description="Polar residues" evidence="2">
    <location>
        <begin position="1"/>
        <end position="14"/>
    </location>
</feature>
<evidence type="ECO:0000256" key="1">
    <source>
        <dbReference type="ARBA" id="ARBA00061469"/>
    </source>
</evidence>
<reference evidence="3 4" key="1">
    <citation type="submission" date="2015-01" db="EMBL/GenBank/DDBJ databases">
        <title>The Genome Sequence of Exophiala mesophila CBS40295.</title>
        <authorList>
            <consortium name="The Broad Institute Genomics Platform"/>
            <person name="Cuomo C."/>
            <person name="de Hoog S."/>
            <person name="Gorbushina A."/>
            <person name="Stielow B."/>
            <person name="Teixiera M."/>
            <person name="Abouelleil A."/>
            <person name="Chapman S.B."/>
            <person name="Priest M."/>
            <person name="Young S.K."/>
            <person name="Wortman J."/>
            <person name="Nusbaum C."/>
            <person name="Birren B."/>
        </authorList>
    </citation>
    <scope>NUCLEOTIDE SEQUENCE [LARGE SCALE GENOMIC DNA]</scope>
    <source>
        <strain evidence="3 4">CBS 40295</strain>
    </source>
</reference>
<dbReference type="GO" id="GO:0007039">
    <property type="term" value="P:protein catabolic process in the vacuole"/>
    <property type="evidence" value="ECO:0007669"/>
    <property type="project" value="TreeGrafter"/>
</dbReference>
<dbReference type="RefSeq" id="XP_016219962.1">
    <property type="nucleotide sequence ID" value="XM_016373051.1"/>
</dbReference>
<keyword evidence="4" id="KW-1185">Reference proteome</keyword>